<dbReference type="OrthoDB" id="9787127at2"/>
<dbReference type="RefSeq" id="WP_084068160.1">
    <property type="nucleotide sequence ID" value="NZ_FWXY01000006.1"/>
</dbReference>
<dbReference type="PANTHER" id="PTHR39639">
    <property type="entry name" value="CHROMOSOME 16, WHOLE GENOME SHOTGUN SEQUENCE"/>
    <property type="match status" value="1"/>
</dbReference>
<dbReference type="STRING" id="1121400.SAMN02746065_106165"/>
<feature type="region of interest" description="Disordered" evidence="1">
    <location>
        <begin position="1"/>
        <end position="28"/>
    </location>
</feature>
<accession>A0A1W2AZ96</accession>
<dbReference type="EMBL" id="FWXY01000006">
    <property type="protein sequence ID" value="SMC65860.1"/>
    <property type="molecule type" value="Genomic_DNA"/>
</dbReference>
<dbReference type="AlphaFoldDB" id="A0A1W2AZ96"/>
<evidence type="ECO:0000313" key="3">
    <source>
        <dbReference type="EMBL" id="SMC65860.1"/>
    </source>
</evidence>
<feature type="domain" description="GmrSD restriction endonucleases N-terminal" evidence="2">
    <location>
        <begin position="62"/>
        <end position="197"/>
    </location>
</feature>
<evidence type="ECO:0000313" key="4">
    <source>
        <dbReference type="Proteomes" id="UP000192418"/>
    </source>
</evidence>
<sequence>MIDNNDNTDLYREVSVEEEDEGSGSELMREPFNPSLINIKREFPTISNLVDMLKQSPSEIDLNTEFQRSGNLWSPVQQSQLIESILVKFPLPSFYFDAGDENENKWLVVDGLQRLNCFQEFIVDENLPLTGLEFLQKLEGKHYSDLDRPLRRIIDQTQVTAYIINPGTPKNVKYNIFKRINTGGMVLKSQEIRHALYQGVPSTFINDLATLKEFKEATDKKISSQRMLDREFVNRFVAFFITPPKDYVPDLDSFLNESMEKISVKTEDERNFIKELFRKSMAASTQIFGKWNFRKADLYPDRRKPINKSIFEIWAVALARLSDNERQLLIEKRDMVLNKFAQLCKTDQGFISSVSQTTGDKGRVINRFFKVQQLIKEIIDAK</sequence>
<gene>
    <name evidence="3" type="ORF">SAMN02746065_106165</name>
</gene>
<dbReference type="Pfam" id="PF03235">
    <property type="entry name" value="GmrSD_N"/>
    <property type="match status" value="1"/>
</dbReference>
<dbReference type="Proteomes" id="UP000192418">
    <property type="component" value="Unassembled WGS sequence"/>
</dbReference>
<keyword evidence="4" id="KW-1185">Reference proteome</keyword>
<dbReference type="InterPro" id="IPR004919">
    <property type="entry name" value="GmrSD_N"/>
</dbReference>
<evidence type="ECO:0000259" key="2">
    <source>
        <dbReference type="Pfam" id="PF03235"/>
    </source>
</evidence>
<evidence type="ECO:0000256" key="1">
    <source>
        <dbReference type="SAM" id="MobiDB-lite"/>
    </source>
</evidence>
<organism evidence="3 4">
    <name type="scientific">Desulfocicer vacuolatum DSM 3385</name>
    <dbReference type="NCBI Taxonomy" id="1121400"/>
    <lineage>
        <taxon>Bacteria</taxon>
        <taxon>Pseudomonadati</taxon>
        <taxon>Thermodesulfobacteriota</taxon>
        <taxon>Desulfobacteria</taxon>
        <taxon>Desulfobacterales</taxon>
        <taxon>Desulfobacteraceae</taxon>
        <taxon>Desulfocicer</taxon>
    </lineage>
</organism>
<dbReference type="PANTHER" id="PTHR39639:SF1">
    <property type="entry name" value="DUF262 DOMAIN-CONTAINING PROTEIN"/>
    <property type="match status" value="1"/>
</dbReference>
<reference evidence="3 4" key="1">
    <citation type="submission" date="2017-04" db="EMBL/GenBank/DDBJ databases">
        <authorList>
            <person name="Afonso C.L."/>
            <person name="Miller P.J."/>
            <person name="Scott M.A."/>
            <person name="Spackman E."/>
            <person name="Goraichik I."/>
            <person name="Dimitrov K.M."/>
            <person name="Suarez D.L."/>
            <person name="Swayne D.E."/>
        </authorList>
    </citation>
    <scope>NUCLEOTIDE SEQUENCE [LARGE SCALE GENOMIC DNA]</scope>
    <source>
        <strain evidence="3 4">DSM 3385</strain>
    </source>
</reference>
<protein>
    <recommendedName>
        <fullName evidence="2">GmrSD restriction endonucleases N-terminal domain-containing protein</fullName>
    </recommendedName>
</protein>
<name>A0A1W2AZ96_9BACT</name>
<proteinExistence type="predicted"/>